<evidence type="ECO:0000256" key="8">
    <source>
        <dbReference type="ARBA" id="ARBA00022723"/>
    </source>
</evidence>
<name>A0ABW5MLX6_9SPHI</name>
<dbReference type="InterPro" id="IPR023214">
    <property type="entry name" value="HAD_sf"/>
</dbReference>
<comment type="catalytic activity">
    <reaction evidence="14">
        <text>O-phospho-L-serine + H2O = L-serine + phosphate</text>
        <dbReference type="Rhea" id="RHEA:21208"/>
        <dbReference type="ChEBI" id="CHEBI:15377"/>
        <dbReference type="ChEBI" id="CHEBI:33384"/>
        <dbReference type="ChEBI" id="CHEBI:43474"/>
        <dbReference type="ChEBI" id="CHEBI:57524"/>
        <dbReference type="EC" id="3.1.3.3"/>
    </reaction>
</comment>
<evidence type="ECO:0000256" key="1">
    <source>
        <dbReference type="ARBA" id="ARBA00001946"/>
    </source>
</evidence>
<dbReference type="EC" id="1.1.1.399" evidence="5"/>
<dbReference type="Gene3D" id="3.40.50.720">
    <property type="entry name" value="NAD(P)-binding Rossmann-like Domain"/>
    <property type="match status" value="1"/>
</dbReference>
<evidence type="ECO:0000256" key="6">
    <source>
        <dbReference type="ARBA" id="ARBA00021582"/>
    </source>
</evidence>
<dbReference type="PROSITE" id="PS51671">
    <property type="entry name" value="ACT"/>
    <property type="match status" value="1"/>
</dbReference>
<keyword evidence="8" id="KW-0479">Metal-binding</keyword>
<comment type="pathway">
    <text evidence="3">Amino-acid biosynthesis; L-serine biosynthesis; L-serine from 3-phospho-D-glycerate: step 3/3.</text>
</comment>
<feature type="domain" description="ACT" evidence="16">
    <location>
        <begin position="364"/>
        <end position="433"/>
    </location>
</feature>
<dbReference type="Gene3D" id="3.40.50.1000">
    <property type="entry name" value="HAD superfamily/HAD-like"/>
    <property type="match status" value="1"/>
</dbReference>
<dbReference type="InterPro" id="IPR045865">
    <property type="entry name" value="ACT-like_dom_sf"/>
</dbReference>
<dbReference type="PANTHER" id="PTHR43344:SF2">
    <property type="entry name" value="PHOSPHOSERINE PHOSPHATASE"/>
    <property type="match status" value="1"/>
</dbReference>
<dbReference type="SUPFAM" id="SSF52283">
    <property type="entry name" value="Formate/glycerate dehydrogenase catalytic domain-like"/>
    <property type="match status" value="1"/>
</dbReference>
<evidence type="ECO:0000256" key="15">
    <source>
        <dbReference type="ARBA" id="ARBA00048523"/>
    </source>
</evidence>
<sequence>MPKQKAYYIIDFDSTFTQVEALDELARISLKNHPDKEAIFQKIEDYTNFAMEGKLSFSESLAQRVKLLEANEDHLKQLIKHLKKKVSTSFSRNAEFFKKHADEVLIVSGGFKEFITPVVSQYHIKKENIYANTFVTTGDGKIIDYDHANPLSEEGGKVKLLQHLKLEGELFGIGDGYSDFQLRESGIINKFFAFTENIARESIVSKADHVTPSFDEFLYVNDLPRAISYPKNRILCLVIGEVDPLTISILKNDGLSIRHKTSFEEKYVKDVGIILLANGEKIDREQLKNAAKLKTIGYLGSAKNKIDLNLCTKQGIVVFDDPKNNPRNIDFIPKRVADFMNTGATYLSSNFPNLQLPKIEKSHRLIHIHKNVPGIMAKINTVFAKHDINIVSQFLMTNSEIGYAITDINTQYDKQLFKSLKKIEQTIKFRVLY</sequence>
<dbReference type="InterPro" id="IPR050582">
    <property type="entry name" value="HAD-like_SerB"/>
</dbReference>
<dbReference type="EC" id="3.1.3.3" evidence="4"/>
<comment type="caution">
    <text evidence="17">The sequence shown here is derived from an EMBL/GenBank/DDBJ whole genome shotgun (WGS) entry which is preliminary data.</text>
</comment>
<comment type="function">
    <text evidence="2">Catalyzes the reversible oxidation of 3-phospho-D-glycerate to 3-phosphonooxypyruvate, the first step of the phosphorylated L-serine biosynthesis pathway. Also catalyzes the reversible oxidation of 2-hydroxyglutarate to 2-oxoglutarate.</text>
</comment>
<dbReference type="NCBIfam" id="TIGR01488">
    <property type="entry name" value="HAD-SF-IB"/>
    <property type="match status" value="1"/>
</dbReference>
<dbReference type="Pfam" id="PF00389">
    <property type="entry name" value="2-Hacid_dh"/>
    <property type="match status" value="1"/>
</dbReference>
<dbReference type="RefSeq" id="WP_379078184.1">
    <property type="nucleotide sequence ID" value="NZ_JBHULL010000008.1"/>
</dbReference>
<dbReference type="InterPro" id="IPR036412">
    <property type="entry name" value="HAD-like_sf"/>
</dbReference>
<dbReference type="PANTHER" id="PTHR43344">
    <property type="entry name" value="PHOSPHOSERINE PHOSPHATASE"/>
    <property type="match status" value="1"/>
</dbReference>
<evidence type="ECO:0000256" key="5">
    <source>
        <dbReference type="ARBA" id="ARBA00013001"/>
    </source>
</evidence>
<dbReference type="Gene3D" id="1.10.150.210">
    <property type="entry name" value="Phosphoserine phosphatase, domain 2"/>
    <property type="match status" value="1"/>
</dbReference>
<evidence type="ECO:0000256" key="9">
    <source>
        <dbReference type="ARBA" id="ARBA00022801"/>
    </source>
</evidence>
<keyword evidence="18" id="KW-1185">Reference proteome</keyword>
<evidence type="ECO:0000259" key="16">
    <source>
        <dbReference type="PROSITE" id="PS51671"/>
    </source>
</evidence>
<dbReference type="Proteomes" id="UP001597461">
    <property type="component" value="Unassembled WGS sequence"/>
</dbReference>
<dbReference type="InterPro" id="IPR054480">
    <property type="entry name" value="AHAS_small-like_ACT"/>
</dbReference>
<evidence type="ECO:0000256" key="2">
    <source>
        <dbReference type="ARBA" id="ARBA00003800"/>
    </source>
</evidence>
<protein>
    <recommendedName>
        <fullName evidence="6">D-3-phosphoglycerate dehydrogenase</fullName>
        <ecNumber evidence="5">1.1.1.399</ecNumber>
        <ecNumber evidence="4">3.1.3.3</ecNumber>
    </recommendedName>
    <alternativeName>
        <fullName evidence="12">2-oxoglutarate reductase</fullName>
    </alternativeName>
</protein>
<accession>A0ABW5MLX6</accession>
<dbReference type="EMBL" id="JBHULL010000008">
    <property type="protein sequence ID" value="MFD2582774.1"/>
    <property type="molecule type" value="Genomic_DNA"/>
</dbReference>
<evidence type="ECO:0000313" key="18">
    <source>
        <dbReference type="Proteomes" id="UP001597461"/>
    </source>
</evidence>
<dbReference type="Gene3D" id="3.30.70.260">
    <property type="match status" value="1"/>
</dbReference>
<evidence type="ECO:0000256" key="3">
    <source>
        <dbReference type="ARBA" id="ARBA00005135"/>
    </source>
</evidence>
<reference evidence="18" key="1">
    <citation type="journal article" date="2019" name="Int. J. Syst. Evol. Microbiol.">
        <title>The Global Catalogue of Microorganisms (GCM) 10K type strain sequencing project: providing services to taxonomists for standard genome sequencing and annotation.</title>
        <authorList>
            <consortium name="The Broad Institute Genomics Platform"/>
            <consortium name="The Broad Institute Genome Sequencing Center for Infectious Disease"/>
            <person name="Wu L."/>
            <person name="Ma J."/>
        </authorList>
    </citation>
    <scope>NUCLEOTIDE SEQUENCE [LARGE SCALE GENOMIC DNA]</scope>
    <source>
        <strain evidence="18">KCTC 42866</strain>
    </source>
</reference>
<dbReference type="SUPFAM" id="SSF56784">
    <property type="entry name" value="HAD-like"/>
    <property type="match status" value="1"/>
</dbReference>
<proteinExistence type="predicted"/>
<evidence type="ECO:0000256" key="12">
    <source>
        <dbReference type="ARBA" id="ARBA00030455"/>
    </source>
</evidence>
<evidence type="ECO:0000256" key="11">
    <source>
        <dbReference type="ARBA" id="ARBA00023299"/>
    </source>
</evidence>
<keyword evidence="11" id="KW-0718">Serine biosynthesis</keyword>
<organism evidence="17 18">
    <name type="scientific">Pedobacter vanadiisoli</name>
    <dbReference type="NCBI Taxonomy" id="1761975"/>
    <lineage>
        <taxon>Bacteria</taxon>
        <taxon>Pseudomonadati</taxon>
        <taxon>Bacteroidota</taxon>
        <taxon>Sphingobacteriia</taxon>
        <taxon>Sphingobacteriales</taxon>
        <taxon>Sphingobacteriaceae</taxon>
        <taxon>Pedobacter</taxon>
    </lineage>
</organism>
<keyword evidence="10" id="KW-0460">Magnesium</keyword>
<evidence type="ECO:0000313" key="17">
    <source>
        <dbReference type="EMBL" id="MFD2582774.1"/>
    </source>
</evidence>
<dbReference type="InterPro" id="IPR006139">
    <property type="entry name" value="D-isomer_2_OHA_DH_cat_dom"/>
</dbReference>
<keyword evidence="7" id="KW-0028">Amino-acid biosynthesis</keyword>
<keyword evidence="9" id="KW-0378">Hydrolase</keyword>
<comment type="catalytic activity">
    <reaction evidence="15">
        <text>O-phospho-D-serine + H2O = D-serine + phosphate</text>
        <dbReference type="Rhea" id="RHEA:24873"/>
        <dbReference type="ChEBI" id="CHEBI:15377"/>
        <dbReference type="ChEBI" id="CHEBI:35247"/>
        <dbReference type="ChEBI" id="CHEBI:43474"/>
        <dbReference type="ChEBI" id="CHEBI:58680"/>
        <dbReference type="EC" id="3.1.3.3"/>
    </reaction>
</comment>
<comment type="catalytic activity">
    <reaction evidence="13">
        <text>(R)-2-hydroxyglutarate + NAD(+) = 2-oxoglutarate + NADH + H(+)</text>
        <dbReference type="Rhea" id="RHEA:49612"/>
        <dbReference type="ChEBI" id="CHEBI:15378"/>
        <dbReference type="ChEBI" id="CHEBI:15801"/>
        <dbReference type="ChEBI" id="CHEBI:16810"/>
        <dbReference type="ChEBI" id="CHEBI:57540"/>
        <dbReference type="ChEBI" id="CHEBI:57945"/>
        <dbReference type="EC" id="1.1.1.399"/>
    </reaction>
</comment>
<dbReference type="Pfam" id="PF22629">
    <property type="entry name" value="ACT_AHAS_ss"/>
    <property type="match status" value="1"/>
</dbReference>
<dbReference type="InterPro" id="IPR002912">
    <property type="entry name" value="ACT_dom"/>
</dbReference>
<evidence type="ECO:0000256" key="4">
    <source>
        <dbReference type="ARBA" id="ARBA00012640"/>
    </source>
</evidence>
<gene>
    <name evidence="17" type="ORF">ACFSR6_09760</name>
</gene>
<evidence type="ECO:0000256" key="7">
    <source>
        <dbReference type="ARBA" id="ARBA00022605"/>
    </source>
</evidence>
<evidence type="ECO:0000256" key="13">
    <source>
        <dbReference type="ARBA" id="ARBA00048126"/>
    </source>
</evidence>
<comment type="cofactor">
    <cofactor evidence="1">
        <name>Mg(2+)</name>
        <dbReference type="ChEBI" id="CHEBI:18420"/>
    </cofactor>
</comment>
<evidence type="ECO:0000256" key="10">
    <source>
        <dbReference type="ARBA" id="ARBA00022842"/>
    </source>
</evidence>
<dbReference type="Pfam" id="PF12710">
    <property type="entry name" value="HAD"/>
    <property type="match status" value="1"/>
</dbReference>
<evidence type="ECO:0000256" key="14">
    <source>
        <dbReference type="ARBA" id="ARBA00048138"/>
    </source>
</evidence>
<dbReference type="SUPFAM" id="SSF55021">
    <property type="entry name" value="ACT-like"/>
    <property type="match status" value="1"/>
</dbReference>
<dbReference type="CDD" id="cd04901">
    <property type="entry name" value="ACT_3PGDH"/>
    <property type="match status" value="1"/>
</dbReference>